<name>A0A0H2YPT1_CLOP1</name>
<dbReference type="Pfam" id="PF02311">
    <property type="entry name" value="AraC_binding"/>
    <property type="match status" value="1"/>
</dbReference>
<keyword evidence="6" id="KW-1185">Reference proteome</keyword>
<dbReference type="PROSITE" id="PS01124">
    <property type="entry name" value="HTH_ARAC_FAMILY_2"/>
    <property type="match status" value="1"/>
</dbReference>
<evidence type="ECO:0000313" key="5">
    <source>
        <dbReference type="EMBL" id="ABG82924.1"/>
    </source>
</evidence>
<dbReference type="eggNOG" id="COG2207">
    <property type="taxonomic scope" value="Bacteria"/>
</dbReference>
<evidence type="ECO:0000313" key="6">
    <source>
        <dbReference type="Proteomes" id="UP000001823"/>
    </source>
</evidence>
<feature type="domain" description="HTH araC/xylS-type" evidence="4">
    <location>
        <begin position="174"/>
        <end position="272"/>
    </location>
</feature>
<dbReference type="STRING" id="195103.CPF_0765"/>
<dbReference type="PaxDb" id="195103-CPF_0765"/>
<accession>A0A0H2YPT1</accession>
<gene>
    <name evidence="5" type="ordered locus">CPF_0765</name>
</gene>
<dbReference type="SMART" id="SM00342">
    <property type="entry name" value="HTH_ARAC"/>
    <property type="match status" value="1"/>
</dbReference>
<dbReference type="SUPFAM" id="SSF46689">
    <property type="entry name" value="Homeodomain-like"/>
    <property type="match status" value="2"/>
</dbReference>
<dbReference type="Proteomes" id="UP000001823">
    <property type="component" value="Chromosome"/>
</dbReference>
<dbReference type="InterPro" id="IPR009057">
    <property type="entry name" value="Homeodomain-like_sf"/>
</dbReference>
<dbReference type="GO" id="GO:0003700">
    <property type="term" value="F:DNA-binding transcription factor activity"/>
    <property type="evidence" value="ECO:0007669"/>
    <property type="project" value="InterPro"/>
</dbReference>
<dbReference type="SMR" id="A0A0H2YPT1"/>
<proteinExistence type="predicted"/>
<dbReference type="EMBL" id="CP000246">
    <property type="protein sequence ID" value="ABG82924.1"/>
    <property type="molecule type" value="Genomic_DNA"/>
</dbReference>
<dbReference type="PRINTS" id="PR00032">
    <property type="entry name" value="HTHARAC"/>
</dbReference>
<dbReference type="Pfam" id="PF12833">
    <property type="entry name" value="HTH_18"/>
    <property type="match status" value="1"/>
</dbReference>
<dbReference type="InterPro" id="IPR003313">
    <property type="entry name" value="AraC-bd"/>
</dbReference>
<dbReference type="InterPro" id="IPR018060">
    <property type="entry name" value="HTH_AraC"/>
</dbReference>
<keyword evidence="2" id="KW-0238">DNA-binding</keyword>
<protein>
    <submittedName>
        <fullName evidence="5">Transcriptional regulator, AraC family</fullName>
    </submittedName>
</protein>
<dbReference type="InterPro" id="IPR020449">
    <property type="entry name" value="Tscrpt_reg_AraC-type_HTH"/>
</dbReference>
<dbReference type="SUPFAM" id="SSF51215">
    <property type="entry name" value="Regulatory protein AraC"/>
    <property type="match status" value="1"/>
</dbReference>
<dbReference type="InterPro" id="IPR018062">
    <property type="entry name" value="HTH_AraC-typ_CS"/>
</dbReference>
<dbReference type="PROSITE" id="PS00041">
    <property type="entry name" value="HTH_ARAC_FAMILY_1"/>
    <property type="match status" value="1"/>
</dbReference>
<dbReference type="Gene3D" id="1.10.10.60">
    <property type="entry name" value="Homeodomain-like"/>
    <property type="match status" value="2"/>
</dbReference>
<evidence type="ECO:0000256" key="2">
    <source>
        <dbReference type="ARBA" id="ARBA00023125"/>
    </source>
</evidence>
<dbReference type="KEGG" id="cpf:CPF_0765"/>
<evidence type="ECO:0000256" key="3">
    <source>
        <dbReference type="ARBA" id="ARBA00023163"/>
    </source>
</evidence>
<dbReference type="GO" id="GO:0043565">
    <property type="term" value="F:sequence-specific DNA binding"/>
    <property type="evidence" value="ECO:0007669"/>
    <property type="project" value="InterPro"/>
</dbReference>
<dbReference type="PANTHER" id="PTHR43280:SF2">
    <property type="entry name" value="HTH-TYPE TRANSCRIPTIONAL REGULATOR EXSA"/>
    <property type="match status" value="1"/>
</dbReference>
<dbReference type="PANTHER" id="PTHR43280">
    <property type="entry name" value="ARAC-FAMILY TRANSCRIPTIONAL REGULATOR"/>
    <property type="match status" value="1"/>
</dbReference>
<keyword evidence="3" id="KW-0804">Transcription</keyword>
<dbReference type="AlphaFoldDB" id="A0A0H2YPT1"/>
<evidence type="ECO:0000256" key="1">
    <source>
        <dbReference type="ARBA" id="ARBA00023015"/>
    </source>
</evidence>
<dbReference type="CDD" id="cd06986">
    <property type="entry name" value="cupin_MmsR-like_N"/>
    <property type="match status" value="1"/>
</dbReference>
<sequence length="279" mass="32299">MQILWKKYVKENFEMNVDECGIEQGIPGLGYNYEVLKNAVIHYVTKGYGTFKFNGKVFNLKQGDIFILLKGMQVEYVASIDDPWEYYWIGFSGSNANEYLNRTSITNSCVANCEENSKIPQIILNMCEISKTYNPSRSDDILLLKELYSLLYALIEEFPKPFEYKDKELHTYIQDALNFINSNYMHSITVQEIADYVNLSRSYLYKMFIKNLGISPQRYLINLRMYKATLLLKGTKLPIGEVASSVGYSDSLLFSKTFSKHFSMSPLNYRNNQVNKTSI</sequence>
<keyword evidence="1" id="KW-0805">Transcription regulation</keyword>
<evidence type="ECO:0000259" key="4">
    <source>
        <dbReference type="PROSITE" id="PS01124"/>
    </source>
</evidence>
<reference evidence="5 6" key="1">
    <citation type="journal article" date="2006" name="Genome Res.">
        <title>Skewed genomic variability in strains of the toxigenic bacterial pathogen, Clostridium perfringens.</title>
        <authorList>
            <person name="Myers G.S."/>
            <person name="Rasko D.A."/>
            <person name="Cheung J.K."/>
            <person name="Ravel J."/>
            <person name="Seshadri R."/>
            <person name="Deboy R.T."/>
            <person name="Ren Q."/>
            <person name="Varga J."/>
            <person name="Awad M.M."/>
            <person name="Brinkac L.M."/>
            <person name="Daugherty S.C."/>
            <person name="Haft D.H."/>
            <person name="Dodson R.J."/>
            <person name="Madupu R."/>
            <person name="Nelson W.C."/>
            <person name="Rosovitz M.J."/>
            <person name="Sullivan S.A."/>
            <person name="Khouri H."/>
            <person name="Dimitrov G.I."/>
            <person name="Watkins K.L."/>
            <person name="Mulligan S."/>
            <person name="Benton J."/>
            <person name="Radune D."/>
            <person name="Fisher D.J."/>
            <person name="Atkins H.S."/>
            <person name="Hiscox T."/>
            <person name="Jost B.H."/>
            <person name="Billington S.J."/>
            <person name="Songer J.G."/>
            <person name="McClane B.A."/>
            <person name="Titball R.W."/>
            <person name="Rood J.I."/>
            <person name="Melville S.B."/>
            <person name="Paulsen I.T."/>
        </authorList>
    </citation>
    <scope>NUCLEOTIDE SEQUENCE [LARGE SCALE GENOMIC DNA]</scope>
    <source>
        <strain evidence="6">ATCC 13124 / DSM 756 / JCM 1290 / NCIMB 6125 / NCTC 8237 / S 107 / Type A</strain>
    </source>
</reference>
<dbReference type="GeneID" id="93002893"/>
<dbReference type="InterPro" id="IPR037923">
    <property type="entry name" value="HTH-like"/>
</dbReference>
<dbReference type="Gene3D" id="2.60.120.280">
    <property type="entry name" value="Regulatory protein AraC"/>
    <property type="match status" value="1"/>
</dbReference>
<organism evidence="5 6">
    <name type="scientific">Clostridium perfringens (strain ATCC 13124 / DSM 756 / JCM 1290 / NCIMB 6125 / NCTC 8237 / Type A)</name>
    <dbReference type="NCBI Taxonomy" id="195103"/>
    <lineage>
        <taxon>Bacteria</taxon>
        <taxon>Bacillati</taxon>
        <taxon>Bacillota</taxon>
        <taxon>Clostridia</taxon>
        <taxon>Eubacteriales</taxon>
        <taxon>Clostridiaceae</taxon>
        <taxon>Clostridium</taxon>
    </lineage>
</organism>
<dbReference type="HOGENOM" id="CLU_000445_88_6_9"/>
<dbReference type="RefSeq" id="WP_003468880.1">
    <property type="nucleotide sequence ID" value="NC_008261.1"/>
</dbReference>